<organism evidence="2 3">
    <name type="scientific">Thalassovita mediterranea</name>
    <dbReference type="NCBI Taxonomy" id="340021"/>
    <lineage>
        <taxon>Bacteria</taxon>
        <taxon>Pseudomonadati</taxon>
        <taxon>Pseudomonadota</taxon>
        <taxon>Alphaproteobacteria</taxon>
        <taxon>Rhodobacterales</taxon>
        <taxon>Roseobacteraceae</taxon>
        <taxon>Thalassovita</taxon>
    </lineage>
</organism>
<proteinExistence type="predicted"/>
<evidence type="ECO:0000259" key="1">
    <source>
        <dbReference type="Pfam" id="PF03235"/>
    </source>
</evidence>
<evidence type="ECO:0000313" key="3">
    <source>
        <dbReference type="Proteomes" id="UP000051681"/>
    </source>
</evidence>
<dbReference type="Pfam" id="PF03235">
    <property type="entry name" value="GmrSD_N"/>
    <property type="match status" value="1"/>
</dbReference>
<keyword evidence="3" id="KW-1185">Reference proteome</keyword>
<dbReference type="PANTHER" id="PTHR37292">
    <property type="entry name" value="VNG6097C"/>
    <property type="match status" value="1"/>
</dbReference>
<dbReference type="OrthoDB" id="9798761at2"/>
<dbReference type="EMBL" id="CYSF01000013">
    <property type="protein sequence ID" value="CUH85388.1"/>
    <property type="molecule type" value="Genomic_DNA"/>
</dbReference>
<name>A0A0P1GRT5_9RHOB</name>
<sequence>MSSIEVTAVSLPQILKNLHEGEWLAPEFQRGFVWSTAQIIGLVNSIIDSKPIGMATLWQQEDESDLPLEHISVTDDYDGKVGAEKYFGEKDDRPGRYYAILDGKQRSTAIAMVFGGLRASNGKRKYSGSYFLNAKYHDVQDRIVYLSKKEVEQKSLNSTAAYVQQALFPLELGDFKALTQHFFNFISAIGNDEHYASGEVPSQDEKNRRQMIVQSAFEGIKDTRLAVYIVPKDETLAEICDIFETLNTTGTKVSTVDLIHSWVYAETIESPSPILLREALDSLSELDGMQGWPNSTNRPELMAQIVAAIQIALDKKHAPRQVTGKKETKISSIKSSDLLAISSSSWRDFFDQESFVALCFEDFQKAVAGGRFSLAQCPYPGVVNVYLALRWYHKFDFPSQASWSIDQLNRLFRAFFWMNTFSKRYDQGYLTRVGADVIDFKQFLNSATSGQADVNWTTKANKWLSKLPLMSSPAVIKENIDSAVGDGNQRGALRAGGLLLLRARATWDVVEPSRDISNIISQHELHHIYPKKWCKDNKVPENTKYLEVSRDLQDWINSPANLMPMSGASNKLWDSKVPSSALHSLQINSDQQHDLLDRYFVDEMGRKLLEGGPAKVGEFLEYRKELLKKACLSLTTV</sequence>
<protein>
    <recommendedName>
        <fullName evidence="1">GmrSD restriction endonucleases N-terminal domain-containing protein</fullName>
    </recommendedName>
</protein>
<dbReference type="STRING" id="340021.TM5383_02621"/>
<dbReference type="InterPro" id="IPR004919">
    <property type="entry name" value="GmrSD_N"/>
</dbReference>
<reference evidence="2 3" key="1">
    <citation type="submission" date="2015-09" db="EMBL/GenBank/DDBJ databases">
        <authorList>
            <consortium name="Swine Surveillance"/>
        </authorList>
    </citation>
    <scope>NUCLEOTIDE SEQUENCE [LARGE SCALE GENOMIC DNA]</scope>
    <source>
        <strain evidence="2 3">CECT 8383</strain>
    </source>
</reference>
<dbReference type="Proteomes" id="UP000051681">
    <property type="component" value="Unassembled WGS sequence"/>
</dbReference>
<feature type="domain" description="GmrSD restriction endonucleases N-terminal" evidence="1">
    <location>
        <begin position="13"/>
        <end position="263"/>
    </location>
</feature>
<dbReference type="PANTHER" id="PTHR37292:SF2">
    <property type="entry name" value="DUF262 DOMAIN-CONTAINING PROTEIN"/>
    <property type="match status" value="1"/>
</dbReference>
<dbReference type="AlphaFoldDB" id="A0A0P1GRT5"/>
<gene>
    <name evidence="2" type="ORF">TM5383_02621</name>
</gene>
<evidence type="ECO:0000313" key="2">
    <source>
        <dbReference type="EMBL" id="CUH85388.1"/>
    </source>
</evidence>
<dbReference type="RefSeq" id="WP_058319471.1">
    <property type="nucleotide sequence ID" value="NZ_CYSF01000013.1"/>
</dbReference>
<accession>A0A0P1GRT5</accession>